<dbReference type="Gene3D" id="2.60.120.260">
    <property type="entry name" value="Galactose-binding domain-like"/>
    <property type="match status" value="1"/>
</dbReference>
<accession>A0A0K3C884</accession>
<feature type="compositionally biased region" description="Polar residues" evidence="2">
    <location>
        <begin position="411"/>
        <end position="431"/>
    </location>
</feature>
<feature type="compositionally biased region" description="Polar residues" evidence="2">
    <location>
        <begin position="656"/>
        <end position="665"/>
    </location>
</feature>
<evidence type="ECO:0000313" key="5">
    <source>
        <dbReference type="Proteomes" id="UP000199069"/>
    </source>
</evidence>
<feature type="compositionally biased region" description="Acidic residues" evidence="2">
    <location>
        <begin position="386"/>
        <end position="401"/>
    </location>
</feature>
<reference evidence="4 5" key="1">
    <citation type="submission" date="2015-07" db="EMBL/GenBank/DDBJ databases">
        <authorList>
            <person name="Cajimat M.N.B."/>
            <person name="Milazzo M.L."/>
            <person name="Fulhorst C.F."/>
        </authorList>
    </citation>
    <scope>NUCLEOTIDE SEQUENCE [LARGE SCALE GENOMIC DNA]</scope>
    <source>
        <strain evidence="4">Single colony</strain>
    </source>
</reference>
<dbReference type="AlphaFoldDB" id="A0A0K3C884"/>
<feature type="region of interest" description="Disordered" evidence="2">
    <location>
        <begin position="598"/>
        <end position="617"/>
    </location>
</feature>
<evidence type="ECO:0000256" key="2">
    <source>
        <dbReference type="SAM" id="MobiDB-lite"/>
    </source>
</evidence>
<dbReference type="InterPro" id="IPR052456">
    <property type="entry name" value="CTLH_complex_component"/>
</dbReference>
<keyword evidence="1" id="KW-0677">Repeat</keyword>
<keyword evidence="5" id="KW-1185">Reference proteome</keyword>
<feature type="region of interest" description="Disordered" evidence="2">
    <location>
        <begin position="533"/>
        <end position="552"/>
    </location>
</feature>
<evidence type="ECO:0000259" key="3">
    <source>
        <dbReference type="Pfam" id="PF06588"/>
    </source>
</evidence>
<dbReference type="PANTHER" id="PTHR15526:SF5">
    <property type="entry name" value="MUSKELIN"/>
    <property type="match status" value="1"/>
</dbReference>
<feature type="region of interest" description="Disordered" evidence="2">
    <location>
        <begin position="40"/>
        <end position="87"/>
    </location>
</feature>
<proteinExistence type="predicted"/>
<dbReference type="EMBL" id="CWKI01000002">
    <property type="protein sequence ID" value="CTR05073.1"/>
    <property type="molecule type" value="Genomic_DNA"/>
</dbReference>
<gene>
    <name evidence="4" type="primary">FGENESH: predicted gene_2.103</name>
    <name evidence="4" type="ORF">BN2166_0009340</name>
</gene>
<dbReference type="OMA" id="NKQDYKH"/>
<dbReference type="Proteomes" id="UP000199069">
    <property type="component" value="Unassembled WGS sequence"/>
</dbReference>
<name>A0A0K3C884_RHOTO</name>
<dbReference type="PANTHER" id="PTHR15526">
    <property type="entry name" value="MUSKELIN"/>
    <property type="match status" value="1"/>
</dbReference>
<feature type="compositionally biased region" description="Basic and acidic residues" evidence="2">
    <location>
        <begin position="41"/>
        <end position="50"/>
    </location>
</feature>
<dbReference type="InterPro" id="IPR015915">
    <property type="entry name" value="Kelch-typ_b-propeller"/>
</dbReference>
<dbReference type="Pfam" id="PF01344">
    <property type="entry name" value="Kelch_1"/>
    <property type="match status" value="1"/>
</dbReference>
<evidence type="ECO:0000256" key="1">
    <source>
        <dbReference type="ARBA" id="ARBA00022737"/>
    </source>
</evidence>
<dbReference type="InterPro" id="IPR006652">
    <property type="entry name" value="Kelch_1"/>
</dbReference>
<dbReference type="STRING" id="5286.A0A0K3C884"/>
<feature type="domain" description="Muskelin N-terminal" evidence="3">
    <location>
        <begin position="20"/>
        <end position="153"/>
    </location>
</feature>
<evidence type="ECO:0000313" key="4">
    <source>
        <dbReference type="EMBL" id="CTR05073.1"/>
    </source>
</evidence>
<dbReference type="Pfam" id="PF06588">
    <property type="entry name" value="Muskelin_N"/>
    <property type="match status" value="1"/>
</dbReference>
<dbReference type="GO" id="GO:0005737">
    <property type="term" value="C:cytoplasm"/>
    <property type="evidence" value="ECO:0007669"/>
    <property type="project" value="TreeGrafter"/>
</dbReference>
<protein>
    <submittedName>
        <fullName evidence="4">BY PROTMAP: gi|342320062|gb|EGU12005.1| Mei4-dependent protein 6 [Rhodotorula glutinis ATCC 204091]</fullName>
    </submittedName>
</protein>
<organism evidence="4 5">
    <name type="scientific">Rhodotorula toruloides</name>
    <name type="common">Yeast</name>
    <name type="synonym">Rhodosporidium toruloides</name>
    <dbReference type="NCBI Taxonomy" id="5286"/>
    <lineage>
        <taxon>Eukaryota</taxon>
        <taxon>Fungi</taxon>
        <taxon>Dikarya</taxon>
        <taxon>Basidiomycota</taxon>
        <taxon>Pucciniomycotina</taxon>
        <taxon>Microbotryomycetes</taxon>
        <taxon>Sporidiobolales</taxon>
        <taxon>Sporidiobolaceae</taxon>
        <taxon>Rhodotorula</taxon>
    </lineage>
</organism>
<feature type="region of interest" description="Disordered" evidence="2">
    <location>
        <begin position="382"/>
        <end position="435"/>
    </location>
</feature>
<dbReference type="InterPro" id="IPR010565">
    <property type="entry name" value="Muskelin_N"/>
</dbReference>
<feature type="region of interest" description="Disordered" evidence="2">
    <location>
        <begin position="656"/>
        <end position="675"/>
    </location>
</feature>
<feature type="compositionally biased region" description="Basic and acidic residues" evidence="2">
    <location>
        <begin position="599"/>
        <end position="611"/>
    </location>
</feature>
<sequence length="979" mass="108298">MAETTAWDATRLLQTPPNPRLSYAVHSVSGYHASFHPSHILVDKPTDDSSRWTAPSPEDRRQQARRASGVGTGPSSAGTSPTRRREPEWIIVELEQAAILRTVGFGKTTKPHPCNLADFTLWGGLTPDPLSMEPLLEGGLKNDAMPERFEVPIEVGGKRGKAPLPVKLSSAILPLALVPLPPASTLVSLYTSHRSRTTNHLILAHLRRLGPRSQGIQAFDLLYDSLDTITRDTFESPLCRELHEKLVRKGEWEEAERILDRGEEGGLFREWTPGGGKGKTVAKWEPLSPSRSAAQTTHSWPTGRGGHAMVRVGRKILLFGGWDGSRDLGDLWEWDLTAPDGGWRCLDSGEEMKGKDKRPGPRSCHQMVVDEAEGWVYLLGGRKDDEESEDDDDVAMADDLDDRPRRPRRPSTSVPSAEQTPAHPGSTTSLHGSAKEDRWKSDFWRYKAVGPGRGEWELISEDTRRDGGPALLFDHAMALHSPTSRLFVFGGKNQPFEPSVHDELSTSSDSDPTKTRYSGLWCYDLRRKKWSHLLGDPRPPPGSTTPSSLSSDRLLSRAGHALLLDPSPRHPTLYVYSGQRNEQYLEDLWAIRLASVDGTGERGRPGKREEGDGREDDEDWWRQGTVLDIPFPSSSSSSLSPAAAAASRSLVDLSTLPASPESSLSRVGGGTSVSSMSRPTILQICRLWPPPPTSSPHPTLTSTLTPPPGFTQRLVLDSHTDSWTLLTGLIRSLPPSASYGGGMAYANEMRESCLPGVWRRTRVPGQTRSEGKGWRWQRLQEEQGAGAVSADQASDGAVPAGRFAAQIVFDPLRRETYLFGGHPDVRGSVDHRLNDMWRLRVLEPTPGEALRMAKFLVRKQRFNELCKTAPTVIALQYVQNDLSSVVNHSSPTESASFRRCMAALLSAPPSMNVDAALDGSCELPSQPAVDARAAEVYRERHKLWEEICRFFPSEERQPEEDLEDTSRLLRVWQMTGRQC</sequence>
<dbReference type="Gene3D" id="2.120.10.80">
    <property type="entry name" value="Kelch-type beta propeller"/>
    <property type="match status" value="2"/>
</dbReference>
<dbReference type="SUPFAM" id="SSF117281">
    <property type="entry name" value="Kelch motif"/>
    <property type="match status" value="1"/>
</dbReference>